<proteinExistence type="predicted"/>
<name>A0A1R4G099_9MICC</name>
<gene>
    <name evidence="1" type="ORF">FM101_06905</name>
</gene>
<dbReference type="AlphaFoldDB" id="A0A1R4G099"/>
<accession>A0A1R4G099</accession>
<sequence>MPRLGLYLCFVVGSLLVGIGLKWAGRRGPLEAGIHVLARSGTA</sequence>
<reference evidence="1 2" key="1">
    <citation type="submission" date="2017-02" db="EMBL/GenBank/DDBJ databases">
        <authorList>
            <person name="Peterson S.W."/>
        </authorList>
    </citation>
    <scope>NUCLEOTIDE SEQUENCE [LARGE SCALE GENOMIC DNA]</scope>
    <source>
        <strain evidence="1 2">B Ar 00.02</strain>
    </source>
</reference>
<evidence type="ECO:0000313" key="2">
    <source>
        <dbReference type="Proteomes" id="UP000195913"/>
    </source>
</evidence>
<dbReference type="EMBL" id="FUHW01000025">
    <property type="protein sequence ID" value="SJM61578.1"/>
    <property type="molecule type" value="Genomic_DNA"/>
</dbReference>
<organism evidence="1 2">
    <name type="scientific">Arthrobacter rhombi</name>
    <dbReference type="NCBI Taxonomy" id="71253"/>
    <lineage>
        <taxon>Bacteria</taxon>
        <taxon>Bacillati</taxon>
        <taxon>Actinomycetota</taxon>
        <taxon>Actinomycetes</taxon>
        <taxon>Micrococcales</taxon>
        <taxon>Micrococcaceae</taxon>
        <taxon>Arthrobacter</taxon>
    </lineage>
</organism>
<evidence type="ECO:0000313" key="1">
    <source>
        <dbReference type="EMBL" id="SJM61578.1"/>
    </source>
</evidence>
<protein>
    <submittedName>
        <fullName evidence="1">Uncharacterized protein</fullName>
    </submittedName>
</protein>
<keyword evidence="2" id="KW-1185">Reference proteome</keyword>
<dbReference type="Proteomes" id="UP000195913">
    <property type="component" value="Unassembled WGS sequence"/>
</dbReference>